<feature type="transmembrane region" description="Helical" evidence="1">
    <location>
        <begin position="12"/>
        <end position="36"/>
    </location>
</feature>
<keyword evidence="1" id="KW-0812">Transmembrane</keyword>
<dbReference type="EMBL" id="EF146745">
    <property type="protein sequence ID" value="ABK94794.1"/>
    <property type="molecule type" value="mRNA"/>
</dbReference>
<dbReference type="AlphaFoldDB" id="A9PEJ1"/>
<evidence type="ECO:0000313" key="2">
    <source>
        <dbReference type="EMBL" id="ABK94794.1"/>
    </source>
</evidence>
<keyword evidence="1" id="KW-1133">Transmembrane helix</keyword>
<proteinExistence type="evidence at transcript level"/>
<protein>
    <submittedName>
        <fullName evidence="2">Uncharacterized protein</fullName>
    </submittedName>
</protein>
<evidence type="ECO:0000256" key="1">
    <source>
        <dbReference type="SAM" id="Phobius"/>
    </source>
</evidence>
<keyword evidence="1" id="KW-0472">Membrane</keyword>
<accession>A9PEJ1</accession>
<organism evidence="2">
    <name type="scientific">Populus trichocarpa</name>
    <name type="common">Western balsam poplar</name>
    <name type="synonym">Populus balsamifera subsp. trichocarpa</name>
    <dbReference type="NCBI Taxonomy" id="3694"/>
    <lineage>
        <taxon>Eukaryota</taxon>
        <taxon>Viridiplantae</taxon>
        <taxon>Streptophyta</taxon>
        <taxon>Embryophyta</taxon>
        <taxon>Tracheophyta</taxon>
        <taxon>Spermatophyta</taxon>
        <taxon>Magnoliopsida</taxon>
        <taxon>eudicotyledons</taxon>
        <taxon>Gunneridae</taxon>
        <taxon>Pentapetalae</taxon>
        <taxon>rosids</taxon>
        <taxon>fabids</taxon>
        <taxon>Malpighiales</taxon>
        <taxon>Salicaceae</taxon>
        <taxon>Saliceae</taxon>
        <taxon>Populus</taxon>
    </lineage>
</organism>
<reference evidence="2" key="1">
    <citation type="journal article" date="2008" name="BMC Genomics">
        <title>Analysis of 4,664 high-quality sequence-finished poplar full-length cDNA clones and their utility for the discovery of genes responding to insect feeding.</title>
        <authorList>
            <person name="Ralph S.G."/>
            <person name="Chun H.J."/>
            <person name="Cooper D."/>
            <person name="Kirkpatrick R."/>
            <person name="Kolosova N."/>
            <person name="Gunter L."/>
            <person name="Tuskan G.A."/>
            <person name="Douglas C.J."/>
            <person name="Holt R.A."/>
            <person name="Jones S.J."/>
            <person name="Marra M.A."/>
            <person name="Bohlmann J."/>
        </authorList>
    </citation>
    <scope>NUCLEOTIDE SEQUENCE</scope>
    <source>
        <tissue evidence="2">Young and mature leaves</tissue>
    </source>
</reference>
<sequence>MVAIVCVHMNLKVYLCNFFCLLMNIYVFIVFGCNFYRLLA</sequence>
<name>A9PEJ1_POPTR</name>